<gene>
    <name evidence="2" type="ORF">BCV72DRAFT_300760</name>
</gene>
<sequence length="166" mass="18892">MTAQLITLVNNCFVCNDAFSTPQRLGYHLQALHDITVPPRKTGLKYKRTDNITFVTMDRGLNMTMSNNNLPVLLAYFTRFFDHGESTLGPVKKGKIVFIPGERHFYTFAASDRQFVPNLPKITADLIDKLKDIMTIIMPDNSFLSEASKKILDAEEFDQQCLKTLK</sequence>
<protein>
    <recommendedName>
        <fullName evidence="1">C2H2-type domain-containing protein</fullName>
    </recommendedName>
</protein>
<dbReference type="EMBL" id="KV921855">
    <property type="protein sequence ID" value="ORE11786.1"/>
    <property type="molecule type" value="Genomic_DNA"/>
</dbReference>
<dbReference type="PROSITE" id="PS00028">
    <property type="entry name" value="ZINC_FINGER_C2H2_1"/>
    <property type="match status" value="1"/>
</dbReference>
<evidence type="ECO:0000259" key="1">
    <source>
        <dbReference type="PROSITE" id="PS00028"/>
    </source>
</evidence>
<name>A0A1X0RIF0_RHIZD</name>
<evidence type="ECO:0000313" key="2">
    <source>
        <dbReference type="EMBL" id="ORE11786.1"/>
    </source>
</evidence>
<reference evidence="2" key="1">
    <citation type="journal article" date="2016" name="Proc. Natl. Acad. Sci. U.S.A.">
        <title>Lipid metabolic changes in an early divergent fungus govern the establishment of a mutualistic symbiosis with endobacteria.</title>
        <authorList>
            <person name="Lastovetsky O.A."/>
            <person name="Gaspar M.L."/>
            <person name="Mondo S.J."/>
            <person name="LaButti K.M."/>
            <person name="Sandor L."/>
            <person name="Grigoriev I.V."/>
            <person name="Henry S.A."/>
            <person name="Pawlowska T.E."/>
        </authorList>
    </citation>
    <scope>NUCLEOTIDE SEQUENCE [LARGE SCALE GENOMIC DNA]</scope>
    <source>
        <strain evidence="2">ATCC 52814</strain>
    </source>
</reference>
<accession>A0A1X0RIF0</accession>
<dbReference type="VEuPathDB" id="FungiDB:BCV72DRAFT_300760"/>
<dbReference type="AlphaFoldDB" id="A0A1X0RIF0"/>
<dbReference type="InterPro" id="IPR013087">
    <property type="entry name" value="Znf_C2H2_type"/>
</dbReference>
<organism evidence="2">
    <name type="scientific">Rhizopus microsporus var. microsporus</name>
    <dbReference type="NCBI Taxonomy" id="86635"/>
    <lineage>
        <taxon>Eukaryota</taxon>
        <taxon>Fungi</taxon>
        <taxon>Fungi incertae sedis</taxon>
        <taxon>Mucoromycota</taxon>
        <taxon>Mucoromycotina</taxon>
        <taxon>Mucoromycetes</taxon>
        <taxon>Mucorales</taxon>
        <taxon>Mucorineae</taxon>
        <taxon>Rhizopodaceae</taxon>
        <taxon>Rhizopus</taxon>
    </lineage>
</organism>
<dbReference type="Proteomes" id="UP000242414">
    <property type="component" value="Unassembled WGS sequence"/>
</dbReference>
<proteinExistence type="predicted"/>
<feature type="domain" description="C2H2-type" evidence="1">
    <location>
        <begin position="12"/>
        <end position="33"/>
    </location>
</feature>